<dbReference type="EMBL" id="LAZR01008073">
    <property type="protein sequence ID" value="KKM81134.1"/>
    <property type="molecule type" value="Genomic_DNA"/>
</dbReference>
<sequence length="311" mass="36340">MESKTKVIWTIKEFTEVLRKRQLNKFDCNIGVSGSRGNGKSTFLFKIFNSFKRDGFIQDKHQVYEQKDVIGLLAQQQFSFCWDDEAINSGYKRDFQFAGQKTLIKVVTNYRDNYNIYASALPFFYSLDKDLRELIFVHVHIIERGVAVILLPLTDQIHASDPWDTKANIKIEEREYVRMKKSTNAIFRYHKFTTFAGYIFFGPMTKKQERHYKAIKQKKRHKKFGLDTPEEQKDFKQRCYNLLTTGKLTKDGLIQACLLEGRKYTSVLTELNRMLKNNGETKTVKDFYRTTAIHGVHNNSKGVISDIVPPL</sequence>
<accession>A0A0F9KFY0</accession>
<organism evidence="1">
    <name type="scientific">marine sediment metagenome</name>
    <dbReference type="NCBI Taxonomy" id="412755"/>
    <lineage>
        <taxon>unclassified sequences</taxon>
        <taxon>metagenomes</taxon>
        <taxon>ecological metagenomes</taxon>
    </lineage>
</organism>
<name>A0A0F9KFY0_9ZZZZ</name>
<dbReference type="AlphaFoldDB" id="A0A0F9KFY0"/>
<evidence type="ECO:0000313" key="1">
    <source>
        <dbReference type="EMBL" id="KKM81134.1"/>
    </source>
</evidence>
<protein>
    <recommendedName>
        <fullName evidence="2">Zona occludens toxin N-terminal domain-containing protein</fullName>
    </recommendedName>
</protein>
<comment type="caution">
    <text evidence="1">The sequence shown here is derived from an EMBL/GenBank/DDBJ whole genome shotgun (WGS) entry which is preliminary data.</text>
</comment>
<gene>
    <name evidence="1" type="ORF">LCGC14_1332850</name>
</gene>
<proteinExistence type="predicted"/>
<reference evidence="1" key="1">
    <citation type="journal article" date="2015" name="Nature">
        <title>Complex archaea that bridge the gap between prokaryotes and eukaryotes.</title>
        <authorList>
            <person name="Spang A."/>
            <person name="Saw J.H."/>
            <person name="Jorgensen S.L."/>
            <person name="Zaremba-Niedzwiedzka K."/>
            <person name="Martijn J."/>
            <person name="Lind A.E."/>
            <person name="van Eijk R."/>
            <person name="Schleper C."/>
            <person name="Guy L."/>
            <person name="Ettema T.J."/>
        </authorList>
    </citation>
    <scope>NUCLEOTIDE SEQUENCE</scope>
</reference>
<evidence type="ECO:0008006" key="2">
    <source>
        <dbReference type="Google" id="ProtNLM"/>
    </source>
</evidence>